<comment type="catalytic activity">
    <reaction evidence="7">
        <text>(2R)-O-phospho-3-sulfolactate + H2O = (2R)-3-sulfolactate + phosphate</text>
        <dbReference type="Rhea" id="RHEA:23416"/>
        <dbReference type="ChEBI" id="CHEBI:15377"/>
        <dbReference type="ChEBI" id="CHEBI:15597"/>
        <dbReference type="ChEBI" id="CHEBI:43474"/>
        <dbReference type="ChEBI" id="CHEBI:58738"/>
        <dbReference type="EC" id="3.1.3.71"/>
    </reaction>
</comment>
<keyword evidence="6" id="KW-0460">Magnesium</keyword>
<organism evidence="8 9">
    <name type="scientific">Reinekea blandensis MED297</name>
    <dbReference type="NCBI Taxonomy" id="314283"/>
    <lineage>
        <taxon>Bacteria</taxon>
        <taxon>Pseudomonadati</taxon>
        <taxon>Pseudomonadota</taxon>
        <taxon>Gammaproteobacteria</taxon>
        <taxon>Oceanospirillales</taxon>
        <taxon>Saccharospirillaceae</taxon>
        <taxon>Reinekea</taxon>
    </lineage>
</organism>
<protein>
    <recommendedName>
        <fullName evidence="4">Probable 2-phosphosulfolactate phosphatase</fullName>
        <ecNumber evidence="3">3.1.3.71</ecNumber>
    </recommendedName>
</protein>
<gene>
    <name evidence="8" type="ORF">MED297_12802</name>
</gene>
<name>A4BED2_9GAMM</name>
<evidence type="ECO:0000256" key="2">
    <source>
        <dbReference type="ARBA" id="ARBA00009997"/>
    </source>
</evidence>
<evidence type="ECO:0000313" key="9">
    <source>
        <dbReference type="Proteomes" id="UP000005953"/>
    </source>
</evidence>
<proteinExistence type="inferred from homology"/>
<comment type="caution">
    <text evidence="8">The sequence shown here is derived from an EMBL/GenBank/DDBJ whole genome shotgun (WGS) entry which is preliminary data.</text>
</comment>
<dbReference type="GO" id="GO:0000287">
    <property type="term" value="F:magnesium ion binding"/>
    <property type="evidence" value="ECO:0007669"/>
    <property type="project" value="InterPro"/>
</dbReference>
<keyword evidence="8" id="KW-0449">Lipoprotein</keyword>
<dbReference type="GO" id="GO:0050532">
    <property type="term" value="F:2-phosphosulfolactate phosphatase activity"/>
    <property type="evidence" value="ECO:0007669"/>
    <property type="project" value="UniProtKB-EC"/>
</dbReference>
<dbReference type="Gene3D" id="3.90.1560.10">
    <property type="entry name" value="ComB-like"/>
    <property type="match status" value="1"/>
</dbReference>
<evidence type="ECO:0000256" key="1">
    <source>
        <dbReference type="ARBA" id="ARBA00001946"/>
    </source>
</evidence>
<dbReference type="InterPro" id="IPR036702">
    <property type="entry name" value="ComB-like_sf"/>
</dbReference>
<evidence type="ECO:0000256" key="4">
    <source>
        <dbReference type="ARBA" id="ARBA00021948"/>
    </source>
</evidence>
<evidence type="ECO:0000256" key="3">
    <source>
        <dbReference type="ARBA" id="ARBA00012953"/>
    </source>
</evidence>
<evidence type="ECO:0000256" key="6">
    <source>
        <dbReference type="ARBA" id="ARBA00022842"/>
    </source>
</evidence>
<evidence type="ECO:0000256" key="7">
    <source>
        <dbReference type="ARBA" id="ARBA00033711"/>
    </source>
</evidence>
<dbReference type="SUPFAM" id="SSF142823">
    <property type="entry name" value="ComB-like"/>
    <property type="match status" value="1"/>
</dbReference>
<sequence length="252" mass="26999">MAPYDEEKLLETYMKQSLFDVRCEWGEHGVTKLSDECDVVIIVDVLSFSTCVSLACERGARVYPGQPGDPDSAAYAESLGARLAVKRSQWRPDSGALCLSPVSMQSLQRHERLVLPSPNGAVLSQMAGHTPVIAGCLRNARAVAAAAMHLGSTIGVIPAGERWEDGTLRPAWEDLVGAGAIINELDGERSPEAAVAEMAYLSVVGEVSSRMLKTVSGRELVERGFKEDVLMACEENVDNGAPRLVDGAFLAP</sequence>
<dbReference type="STRING" id="314283.MED297_12802"/>
<dbReference type="GO" id="GO:0050545">
    <property type="term" value="F:sulfopyruvate decarboxylase activity"/>
    <property type="evidence" value="ECO:0007669"/>
    <property type="project" value="TreeGrafter"/>
</dbReference>
<comment type="similarity">
    <text evidence="2">Belongs to the ComB family.</text>
</comment>
<dbReference type="PANTHER" id="PTHR37311">
    <property type="entry name" value="2-PHOSPHOSULFOLACTATE PHOSPHATASE-RELATED"/>
    <property type="match status" value="1"/>
</dbReference>
<keyword evidence="5" id="KW-0378">Hydrolase</keyword>
<dbReference type="AlphaFoldDB" id="A4BED2"/>
<dbReference type="HOGENOM" id="CLU_094942_0_0_6"/>
<dbReference type="Proteomes" id="UP000005953">
    <property type="component" value="Unassembled WGS sequence"/>
</dbReference>
<dbReference type="EMBL" id="AAOE01000009">
    <property type="protein sequence ID" value="EAR09610.1"/>
    <property type="molecule type" value="Genomic_DNA"/>
</dbReference>
<evidence type="ECO:0000256" key="5">
    <source>
        <dbReference type="ARBA" id="ARBA00022801"/>
    </source>
</evidence>
<dbReference type="EC" id="3.1.3.71" evidence="3"/>
<accession>A4BED2</accession>
<reference evidence="8 9" key="1">
    <citation type="submission" date="2006-02" db="EMBL/GenBank/DDBJ databases">
        <authorList>
            <person name="Pinhassi J."/>
            <person name="Pedros-Alio C."/>
            <person name="Ferriera S."/>
            <person name="Johnson J."/>
            <person name="Kravitz S."/>
            <person name="Halpern A."/>
            <person name="Remington K."/>
            <person name="Beeson K."/>
            <person name="Tran B."/>
            <person name="Rogers Y.-H."/>
            <person name="Friedman R."/>
            <person name="Venter J.C."/>
        </authorList>
    </citation>
    <scope>NUCLEOTIDE SEQUENCE [LARGE SCALE GENOMIC DNA]</scope>
    <source>
        <strain evidence="8 9">MED297</strain>
    </source>
</reference>
<evidence type="ECO:0000313" key="8">
    <source>
        <dbReference type="EMBL" id="EAR09610.1"/>
    </source>
</evidence>
<comment type="cofactor">
    <cofactor evidence="1">
        <name>Mg(2+)</name>
        <dbReference type="ChEBI" id="CHEBI:18420"/>
    </cofactor>
</comment>
<dbReference type="InterPro" id="IPR005238">
    <property type="entry name" value="ComB-like"/>
</dbReference>
<dbReference type="PANTHER" id="PTHR37311:SF1">
    <property type="entry name" value="2-PHOSPHOSULFOLACTATE PHOSPHATASE-RELATED"/>
    <property type="match status" value="1"/>
</dbReference>
<dbReference type="Pfam" id="PF04029">
    <property type="entry name" value="2-ph_phosp"/>
    <property type="match status" value="1"/>
</dbReference>
<keyword evidence="9" id="KW-1185">Reference proteome</keyword>